<dbReference type="EC" id="2.4.1.260" evidence="1"/>
<evidence type="ECO:0000313" key="2">
    <source>
        <dbReference type="Proteomes" id="UP001308179"/>
    </source>
</evidence>
<dbReference type="GO" id="GO:0052917">
    <property type="term" value="F:dol-P-Man:Man(7)GlcNAc(2)-PP-Dol alpha-1,6-mannosyltransferase activity"/>
    <property type="evidence" value="ECO:0007669"/>
    <property type="project" value="UniProtKB-EC"/>
</dbReference>
<gene>
    <name evidence="1" type="primary">ECM39_1</name>
    <name evidence="1" type="ORF">LTR32_006278</name>
</gene>
<reference evidence="1 2" key="1">
    <citation type="submission" date="2023-08" db="EMBL/GenBank/DDBJ databases">
        <title>Black Yeasts Isolated from many extreme environments.</title>
        <authorList>
            <person name="Coleine C."/>
            <person name="Stajich J.E."/>
            <person name="Selbmann L."/>
        </authorList>
    </citation>
    <scope>NUCLEOTIDE SEQUENCE [LARGE SCALE GENOMIC DNA]</scope>
    <source>
        <strain evidence="1 2">CCFEE 5386</strain>
    </source>
</reference>
<keyword evidence="2" id="KW-1185">Reference proteome</keyword>
<keyword evidence="1" id="KW-0328">Glycosyltransferase</keyword>
<dbReference type="Proteomes" id="UP001308179">
    <property type="component" value="Unassembled WGS sequence"/>
</dbReference>
<sequence>MGSFAVSMGLLYISSLNYPGGQALQVLHEIVPTQSGVRVYMDNLACQTGVTRFQEVRPMWIYDKTEYEEETMLDPLFWQGYDYVLAERPERVIGSWIPEAIIEGYAGNGGYWPSIRMAPKLHVLRRQPPPAAAD</sequence>
<evidence type="ECO:0000313" key="1">
    <source>
        <dbReference type="EMBL" id="KAK5141088.1"/>
    </source>
</evidence>
<organism evidence="1 2">
    <name type="scientific">Rachicladosporium monterosium</name>
    <dbReference type="NCBI Taxonomy" id="1507873"/>
    <lineage>
        <taxon>Eukaryota</taxon>
        <taxon>Fungi</taxon>
        <taxon>Dikarya</taxon>
        <taxon>Ascomycota</taxon>
        <taxon>Pezizomycotina</taxon>
        <taxon>Dothideomycetes</taxon>
        <taxon>Dothideomycetidae</taxon>
        <taxon>Cladosporiales</taxon>
        <taxon>Cladosporiaceae</taxon>
        <taxon>Rachicladosporium</taxon>
    </lineage>
</organism>
<protein>
    <submittedName>
        <fullName evidence="1">Dol-P-Man:Man(7)GlcNAc(2)-PP-Dol alpha-1,6-mannosyltransferase</fullName>
        <ecNumber evidence="1">2.4.1.260</ecNumber>
    </submittedName>
</protein>
<comment type="caution">
    <text evidence="1">The sequence shown here is derived from an EMBL/GenBank/DDBJ whole genome shotgun (WGS) entry which is preliminary data.</text>
</comment>
<keyword evidence="1" id="KW-0808">Transferase</keyword>
<name>A0ABR0KZF1_9PEZI</name>
<proteinExistence type="predicted"/>
<dbReference type="EMBL" id="JAVRRR010000651">
    <property type="protein sequence ID" value="KAK5141088.1"/>
    <property type="molecule type" value="Genomic_DNA"/>
</dbReference>
<accession>A0ABR0KZF1</accession>